<comment type="caution">
    <text evidence="1">The sequence shown here is derived from an EMBL/GenBank/DDBJ whole genome shotgun (WGS) entry which is preliminary data.</text>
</comment>
<reference evidence="1" key="1">
    <citation type="journal article" date="2021" name="Nat. Commun.">
        <title>Genetic determinants of endophytism in the Arabidopsis root mycobiome.</title>
        <authorList>
            <person name="Mesny F."/>
            <person name="Miyauchi S."/>
            <person name="Thiergart T."/>
            <person name="Pickel B."/>
            <person name="Atanasova L."/>
            <person name="Karlsson M."/>
            <person name="Huettel B."/>
            <person name="Barry K.W."/>
            <person name="Haridas S."/>
            <person name="Chen C."/>
            <person name="Bauer D."/>
            <person name="Andreopoulos W."/>
            <person name="Pangilinan J."/>
            <person name="LaButti K."/>
            <person name="Riley R."/>
            <person name="Lipzen A."/>
            <person name="Clum A."/>
            <person name="Drula E."/>
            <person name="Henrissat B."/>
            <person name="Kohler A."/>
            <person name="Grigoriev I.V."/>
            <person name="Martin F.M."/>
            <person name="Hacquard S."/>
        </authorList>
    </citation>
    <scope>NUCLEOTIDE SEQUENCE</scope>
    <source>
        <strain evidence="1">MPI-SDFR-AT-0073</strain>
    </source>
</reference>
<dbReference type="InterPro" id="IPR023393">
    <property type="entry name" value="START-like_dom_sf"/>
</dbReference>
<dbReference type="GeneID" id="70130719"/>
<dbReference type="SUPFAM" id="SSF55961">
    <property type="entry name" value="Bet v1-like"/>
    <property type="match status" value="1"/>
</dbReference>
<name>A0A9P8UQU3_9PEZI</name>
<accession>A0A9P8UQU3</accession>
<dbReference type="EMBL" id="JAGPXC010000002">
    <property type="protein sequence ID" value="KAH6656544.1"/>
    <property type="molecule type" value="Genomic_DNA"/>
</dbReference>
<evidence type="ECO:0008006" key="3">
    <source>
        <dbReference type="Google" id="ProtNLM"/>
    </source>
</evidence>
<evidence type="ECO:0000313" key="1">
    <source>
        <dbReference type="EMBL" id="KAH6656544.1"/>
    </source>
</evidence>
<dbReference type="RefSeq" id="XP_045960778.1">
    <property type="nucleotide sequence ID" value="XM_046101827.1"/>
</dbReference>
<dbReference type="Proteomes" id="UP000758603">
    <property type="component" value="Unassembled WGS sequence"/>
</dbReference>
<gene>
    <name evidence="1" type="ORF">BKA67DRAFT_552289</name>
</gene>
<proteinExistence type="predicted"/>
<sequence length="205" mass="22526">MAAQIAPNQAPTFVAAIPTPTLGEGGSASVAFSTTIAASPTRCLEILLDPSTYPTWNRWIPRVDVVSASTASEAAVPELLAHVTRKPNQLLPGTQFDFEVHMSASNIRKTELELSVLEEFERNGRKGLRVCWKTRGNPWLAPRAERVQEFLENVEGGCDYTNYETFHGPLTWAVKAFAGKQLRDGLTLWMNGLKAEAEAKPDSLE</sequence>
<keyword evidence="2" id="KW-1185">Reference proteome</keyword>
<organism evidence="1 2">
    <name type="scientific">Truncatella angustata</name>
    <dbReference type="NCBI Taxonomy" id="152316"/>
    <lineage>
        <taxon>Eukaryota</taxon>
        <taxon>Fungi</taxon>
        <taxon>Dikarya</taxon>
        <taxon>Ascomycota</taxon>
        <taxon>Pezizomycotina</taxon>
        <taxon>Sordariomycetes</taxon>
        <taxon>Xylariomycetidae</taxon>
        <taxon>Amphisphaeriales</taxon>
        <taxon>Sporocadaceae</taxon>
        <taxon>Truncatella</taxon>
    </lineage>
</organism>
<dbReference type="CDD" id="cd07822">
    <property type="entry name" value="SRPBCC_4"/>
    <property type="match status" value="1"/>
</dbReference>
<evidence type="ECO:0000313" key="2">
    <source>
        <dbReference type="Proteomes" id="UP000758603"/>
    </source>
</evidence>
<protein>
    <recommendedName>
        <fullName evidence="3">Coenzyme Q-binding protein COQ10 START domain-containing protein</fullName>
    </recommendedName>
</protein>
<dbReference type="AlphaFoldDB" id="A0A9P8UQU3"/>
<dbReference type="Gene3D" id="3.30.530.20">
    <property type="match status" value="1"/>
</dbReference>
<dbReference type="OrthoDB" id="509124at2759"/>